<dbReference type="GO" id="GO:0007189">
    <property type="term" value="P:adenylate cyclase-activating G protein-coupled receptor signaling pathway"/>
    <property type="evidence" value="ECO:0007669"/>
    <property type="project" value="TreeGrafter"/>
</dbReference>
<dbReference type="STRING" id="905079.L1K590"/>
<keyword evidence="5 8" id="KW-0472">Membrane</keyword>
<evidence type="ECO:0000256" key="5">
    <source>
        <dbReference type="ARBA" id="ARBA00023136"/>
    </source>
</evidence>
<dbReference type="Pfam" id="PF05462">
    <property type="entry name" value="Dicty_CAR"/>
    <property type="match status" value="1"/>
</dbReference>
<dbReference type="InterPro" id="IPR022340">
    <property type="entry name" value="GPCR_GCR1_put"/>
</dbReference>
<name>L1K590_GUITC</name>
<dbReference type="EnsemblProtists" id="EKX55538">
    <property type="protein sequence ID" value="EKX55538"/>
    <property type="gene ID" value="GUITHDRAFT_99314"/>
</dbReference>
<evidence type="ECO:0000256" key="8">
    <source>
        <dbReference type="SAM" id="Phobius"/>
    </source>
</evidence>
<dbReference type="InterPro" id="IPR017981">
    <property type="entry name" value="GPCR_2-like_7TM"/>
</dbReference>
<dbReference type="SUPFAM" id="SSF81321">
    <property type="entry name" value="Family A G protein-coupled receptor-like"/>
    <property type="match status" value="1"/>
</dbReference>
<dbReference type="Proteomes" id="UP000011087">
    <property type="component" value="Unassembled WGS sequence"/>
</dbReference>
<keyword evidence="6" id="KW-0675">Receptor</keyword>
<feature type="transmembrane region" description="Helical" evidence="8">
    <location>
        <begin position="47"/>
        <end position="67"/>
    </location>
</feature>
<keyword evidence="2 8" id="KW-0812">Transmembrane</keyword>
<dbReference type="PROSITE" id="PS50261">
    <property type="entry name" value="G_PROTEIN_RECEP_F2_4"/>
    <property type="match status" value="1"/>
</dbReference>
<keyword evidence="3 8" id="KW-1133">Transmembrane helix</keyword>
<accession>L1K590</accession>
<evidence type="ECO:0000256" key="3">
    <source>
        <dbReference type="ARBA" id="ARBA00022989"/>
    </source>
</evidence>
<feature type="chain" id="PRO_5008772242" description="G-protein coupled receptors family 2 profile 2 domain-containing protein" evidence="9">
    <location>
        <begin position="28"/>
        <end position="190"/>
    </location>
</feature>
<feature type="transmembrane region" description="Helical" evidence="8">
    <location>
        <begin position="88"/>
        <end position="108"/>
    </location>
</feature>
<dbReference type="PANTHER" id="PTHR23112">
    <property type="entry name" value="G PROTEIN-COUPLED RECEPTOR 157-RELATED"/>
    <property type="match status" value="1"/>
</dbReference>
<evidence type="ECO:0000256" key="9">
    <source>
        <dbReference type="SAM" id="SignalP"/>
    </source>
</evidence>
<reference evidence="11 13" key="1">
    <citation type="journal article" date="2012" name="Nature">
        <title>Algal genomes reveal evolutionary mosaicism and the fate of nucleomorphs.</title>
        <authorList>
            <consortium name="DOE Joint Genome Institute"/>
            <person name="Curtis B.A."/>
            <person name="Tanifuji G."/>
            <person name="Burki F."/>
            <person name="Gruber A."/>
            <person name="Irimia M."/>
            <person name="Maruyama S."/>
            <person name="Arias M.C."/>
            <person name="Ball S.G."/>
            <person name="Gile G.H."/>
            <person name="Hirakawa Y."/>
            <person name="Hopkins J.F."/>
            <person name="Kuo A."/>
            <person name="Rensing S.A."/>
            <person name="Schmutz J."/>
            <person name="Symeonidi A."/>
            <person name="Elias M."/>
            <person name="Eveleigh R.J."/>
            <person name="Herman E.K."/>
            <person name="Klute M.J."/>
            <person name="Nakayama T."/>
            <person name="Obornik M."/>
            <person name="Reyes-Prieto A."/>
            <person name="Armbrust E.V."/>
            <person name="Aves S.J."/>
            <person name="Beiko R.G."/>
            <person name="Coutinho P."/>
            <person name="Dacks J.B."/>
            <person name="Durnford D.G."/>
            <person name="Fast N.M."/>
            <person name="Green B.R."/>
            <person name="Grisdale C.J."/>
            <person name="Hempel F."/>
            <person name="Henrissat B."/>
            <person name="Hoppner M.P."/>
            <person name="Ishida K."/>
            <person name="Kim E."/>
            <person name="Koreny L."/>
            <person name="Kroth P.G."/>
            <person name="Liu Y."/>
            <person name="Malik S.B."/>
            <person name="Maier U.G."/>
            <person name="McRose D."/>
            <person name="Mock T."/>
            <person name="Neilson J.A."/>
            <person name="Onodera N.T."/>
            <person name="Poole A.M."/>
            <person name="Pritham E.J."/>
            <person name="Richards T.A."/>
            <person name="Rocap G."/>
            <person name="Roy S.W."/>
            <person name="Sarai C."/>
            <person name="Schaack S."/>
            <person name="Shirato S."/>
            <person name="Slamovits C.H."/>
            <person name="Spencer D.F."/>
            <person name="Suzuki S."/>
            <person name="Worden A.Z."/>
            <person name="Zauner S."/>
            <person name="Barry K."/>
            <person name="Bell C."/>
            <person name="Bharti A.K."/>
            <person name="Crow J.A."/>
            <person name="Grimwood J."/>
            <person name="Kramer R."/>
            <person name="Lindquist E."/>
            <person name="Lucas S."/>
            <person name="Salamov A."/>
            <person name="McFadden G.I."/>
            <person name="Lane C.E."/>
            <person name="Keeling P.J."/>
            <person name="Gray M.W."/>
            <person name="Grigoriev I.V."/>
            <person name="Archibald J.M."/>
        </authorList>
    </citation>
    <scope>NUCLEOTIDE SEQUENCE</scope>
    <source>
        <strain evidence="11 13">CCMP2712</strain>
    </source>
</reference>
<keyword evidence="4" id="KW-0297">G-protein coupled receptor</keyword>
<dbReference type="GO" id="GO:0005886">
    <property type="term" value="C:plasma membrane"/>
    <property type="evidence" value="ECO:0007669"/>
    <property type="project" value="TreeGrafter"/>
</dbReference>
<dbReference type="HOGENOM" id="CLU_1430511_0_0_1"/>
<dbReference type="PRINTS" id="PR02000">
    <property type="entry name" value="GCR1PLANT"/>
</dbReference>
<feature type="domain" description="G-protein coupled receptors family 2 profile 2" evidence="10">
    <location>
        <begin position="1"/>
        <end position="147"/>
    </location>
</feature>
<evidence type="ECO:0000256" key="6">
    <source>
        <dbReference type="ARBA" id="ARBA00023170"/>
    </source>
</evidence>
<evidence type="ECO:0000256" key="1">
    <source>
        <dbReference type="ARBA" id="ARBA00004141"/>
    </source>
</evidence>
<proteinExistence type="predicted"/>
<dbReference type="PRINTS" id="PR02001">
    <property type="entry name" value="GCR1CAMPR"/>
</dbReference>
<reference evidence="13" key="2">
    <citation type="submission" date="2012-11" db="EMBL/GenBank/DDBJ databases">
        <authorList>
            <person name="Kuo A."/>
            <person name="Curtis B.A."/>
            <person name="Tanifuji G."/>
            <person name="Burki F."/>
            <person name="Gruber A."/>
            <person name="Irimia M."/>
            <person name="Maruyama S."/>
            <person name="Arias M.C."/>
            <person name="Ball S.G."/>
            <person name="Gile G.H."/>
            <person name="Hirakawa Y."/>
            <person name="Hopkins J.F."/>
            <person name="Rensing S.A."/>
            <person name="Schmutz J."/>
            <person name="Symeonidi A."/>
            <person name="Elias M."/>
            <person name="Eveleigh R.J."/>
            <person name="Herman E.K."/>
            <person name="Klute M.J."/>
            <person name="Nakayama T."/>
            <person name="Obornik M."/>
            <person name="Reyes-Prieto A."/>
            <person name="Armbrust E.V."/>
            <person name="Aves S.J."/>
            <person name="Beiko R.G."/>
            <person name="Coutinho P."/>
            <person name="Dacks J.B."/>
            <person name="Durnford D.G."/>
            <person name="Fast N.M."/>
            <person name="Green B.R."/>
            <person name="Grisdale C."/>
            <person name="Hempe F."/>
            <person name="Henrissat B."/>
            <person name="Hoppner M.P."/>
            <person name="Ishida K.-I."/>
            <person name="Kim E."/>
            <person name="Koreny L."/>
            <person name="Kroth P.G."/>
            <person name="Liu Y."/>
            <person name="Malik S.-B."/>
            <person name="Maier U.G."/>
            <person name="McRose D."/>
            <person name="Mock T."/>
            <person name="Neilson J.A."/>
            <person name="Onodera N.T."/>
            <person name="Poole A.M."/>
            <person name="Pritham E.J."/>
            <person name="Richards T.A."/>
            <person name="Rocap G."/>
            <person name="Roy S.W."/>
            <person name="Sarai C."/>
            <person name="Schaack S."/>
            <person name="Shirato S."/>
            <person name="Slamovits C.H."/>
            <person name="Spencer D.F."/>
            <person name="Suzuki S."/>
            <person name="Worden A.Z."/>
            <person name="Zauner S."/>
            <person name="Barry K."/>
            <person name="Bell C."/>
            <person name="Bharti A.K."/>
            <person name="Crow J.A."/>
            <person name="Grimwood J."/>
            <person name="Kramer R."/>
            <person name="Lindquist E."/>
            <person name="Lucas S."/>
            <person name="Salamov A."/>
            <person name="McFadden G.I."/>
            <person name="Lane C.E."/>
            <person name="Keeling P.J."/>
            <person name="Gray M.W."/>
            <person name="Grigoriev I.V."/>
            <person name="Archibald J.M."/>
        </authorList>
    </citation>
    <scope>NUCLEOTIDE SEQUENCE</scope>
    <source>
        <strain evidence="13">CCMP2712</strain>
    </source>
</reference>
<protein>
    <recommendedName>
        <fullName evidence="10">G-protein coupled receptors family 2 profile 2 domain-containing protein</fullName>
    </recommendedName>
</protein>
<reference evidence="12" key="3">
    <citation type="submission" date="2015-06" db="UniProtKB">
        <authorList>
            <consortium name="EnsemblProtists"/>
        </authorList>
    </citation>
    <scope>IDENTIFICATION</scope>
</reference>
<evidence type="ECO:0000259" key="10">
    <source>
        <dbReference type="PROSITE" id="PS50261"/>
    </source>
</evidence>
<dbReference type="GeneID" id="17312217"/>
<dbReference type="GO" id="GO:0004930">
    <property type="term" value="F:G protein-coupled receptor activity"/>
    <property type="evidence" value="ECO:0007669"/>
    <property type="project" value="UniProtKB-KW"/>
</dbReference>
<dbReference type="PANTHER" id="PTHR23112:SF0">
    <property type="entry name" value="TRANSMEMBRANE PROTEIN 116"/>
    <property type="match status" value="1"/>
</dbReference>
<keyword evidence="13" id="KW-1185">Reference proteome</keyword>
<dbReference type="Gene3D" id="1.20.1070.10">
    <property type="entry name" value="Rhodopsin 7-helix transmembrane proteins"/>
    <property type="match status" value="1"/>
</dbReference>
<feature type="transmembrane region" description="Helical" evidence="8">
    <location>
        <begin position="120"/>
        <end position="143"/>
    </location>
</feature>
<dbReference type="GO" id="GO:0007166">
    <property type="term" value="P:cell surface receptor signaling pathway"/>
    <property type="evidence" value="ECO:0007669"/>
    <property type="project" value="InterPro"/>
</dbReference>
<dbReference type="InterPro" id="IPR022343">
    <property type="entry name" value="GCR1-cAMP_receptor"/>
</dbReference>
<feature type="signal peptide" evidence="9">
    <location>
        <begin position="1"/>
        <end position="27"/>
    </location>
</feature>
<gene>
    <name evidence="11" type="ORF">GUITHDRAFT_99314</name>
</gene>
<dbReference type="OMA" id="HLRYHAV"/>
<dbReference type="PaxDb" id="55529-EKX55538"/>
<keyword evidence="7" id="KW-0807">Transducer</keyword>
<dbReference type="RefSeq" id="XP_005842518.1">
    <property type="nucleotide sequence ID" value="XM_005842461.1"/>
</dbReference>
<sequence length="190" mass="22134">MLSRYHAIAWGIPFFLFLLPLFSKSYGYEYGACWILSTAPVLRFVQFYIPLWIVIGYNVWNISTLIFHLRGLVLSTQDDSQANTDLQVFWRLALYPVILIICWFFGTINRIYNSLHPDEPIFALYFLHKFFGSMQGFFNFLVYGMSTAVRAKLYEVLSWTLSLVGIKLRGANSEEMELTKYSISREEGES</sequence>
<evidence type="ECO:0000256" key="4">
    <source>
        <dbReference type="ARBA" id="ARBA00023040"/>
    </source>
</evidence>
<evidence type="ECO:0000313" key="11">
    <source>
        <dbReference type="EMBL" id="EKX55538.1"/>
    </source>
</evidence>
<organism evidence="11">
    <name type="scientific">Guillardia theta (strain CCMP2712)</name>
    <name type="common">Cryptophyte</name>
    <dbReference type="NCBI Taxonomy" id="905079"/>
    <lineage>
        <taxon>Eukaryota</taxon>
        <taxon>Cryptophyceae</taxon>
        <taxon>Pyrenomonadales</taxon>
        <taxon>Geminigeraceae</taxon>
        <taxon>Guillardia</taxon>
    </lineage>
</organism>
<evidence type="ECO:0000313" key="12">
    <source>
        <dbReference type="EnsemblProtists" id="EKX55538"/>
    </source>
</evidence>
<evidence type="ECO:0000256" key="2">
    <source>
        <dbReference type="ARBA" id="ARBA00022692"/>
    </source>
</evidence>
<comment type="subcellular location">
    <subcellularLocation>
        <location evidence="1">Membrane</location>
        <topology evidence="1">Multi-pass membrane protein</topology>
    </subcellularLocation>
</comment>
<dbReference type="AlphaFoldDB" id="L1K590"/>
<evidence type="ECO:0000256" key="7">
    <source>
        <dbReference type="ARBA" id="ARBA00023224"/>
    </source>
</evidence>
<dbReference type="OrthoDB" id="100006at2759"/>
<keyword evidence="9" id="KW-0732">Signal</keyword>
<dbReference type="EMBL" id="JH992965">
    <property type="protein sequence ID" value="EKX55538.1"/>
    <property type="molecule type" value="Genomic_DNA"/>
</dbReference>
<evidence type="ECO:0000313" key="13">
    <source>
        <dbReference type="Proteomes" id="UP000011087"/>
    </source>
</evidence>
<dbReference type="KEGG" id="gtt:GUITHDRAFT_99314"/>